<dbReference type="AlphaFoldDB" id="A0A095VMG4"/>
<gene>
    <name evidence="1" type="ORF">HRUBRA_02780</name>
</gene>
<reference evidence="1 2" key="1">
    <citation type="journal article" date="2014" name="Genome Announc.">
        <title>Genome Sequence of Gammaproteobacterial Pseudohaliea rubra Type Strain DSM 19751, Isolated from Coastal Seawater of the Mediterranean Sea.</title>
        <authorList>
            <person name="Spring S."/>
            <person name="Fiebig A."/>
            <person name="Riedel T."/>
            <person name="Goker M."/>
            <person name="Klenk H.P."/>
        </authorList>
    </citation>
    <scope>NUCLEOTIDE SEQUENCE [LARGE SCALE GENOMIC DNA]</scope>
    <source>
        <strain evidence="1 2">DSM 19751</strain>
    </source>
</reference>
<dbReference type="EMBL" id="AUVB01000088">
    <property type="protein sequence ID" value="KGE02642.1"/>
    <property type="molecule type" value="Genomic_DNA"/>
</dbReference>
<sequence length="128" mass="13426">MDDRSLMLEGGSGIAIRLVQREGRVVGGPLDGSLMTEWGLHEIAPGYGEGQGFLAFAHSSGGKAYFRFNWTGRGVVRADGELQPVMFGAWSVHSGSGCLAAIAGAGTVAIGIPSEQERDWQFTGALSL</sequence>
<accession>A0A095VMG4</accession>
<dbReference type="STRING" id="1265313.HRUBRA_02780"/>
<dbReference type="HOGENOM" id="CLU_1956555_0_0_6"/>
<comment type="caution">
    <text evidence="1">The sequence shown here is derived from an EMBL/GenBank/DDBJ whole genome shotgun (WGS) entry which is preliminary data.</text>
</comment>
<name>A0A095VMG4_9GAMM</name>
<organism evidence="1 2">
    <name type="scientific">Pseudohaliea rubra DSM 19751</name>
    <dbReference type="NCBI Taxonomy" id="1265313"/>
    <lineage>
        <taxon>Bacteria</taxon>
        <taxon>Pseudomonadati</taxon>
        <taxon>Pseudomonadota</taxon>
        <taxon>Gammaproteobacteria</taxon>
        <taxon>Cellvibrionales</taxon>
        <taxon>Halieaceae</taxon>
        <taxon>Pseudohaliea</taxon>
    </lineage>
</organism>
<protein>
    <submittedName>
        <fullName evidence="1">Uncharacterized protein</fullName>
    </submittedName>
</protein>
<evidence type="ECO:0000313" key="1">
    <source>
        <dbReference type="EMBL" id="KGE02642.1"/>
    </source>
</evidence>
<proteinExistence type="predicted"/>
<evidence type="ECO:0000313" key="2">
    <source>
        <dbReference type="Proteomes" id="UP000029640"/>
    </source>
</evidence>
<dbReference type="Proteomes" id="UP000029640">
    <property type="component" value="Unassembled WGS sequence"/>
</dbReference>
<keyword evidence="2" id="KW-1185">Reference proteome</keyword>